<keyword evidence="4" id="KW-1185">Reference proteome</keyword>
<evidence type="ECO:0000256" key="1">
    <source>
        <dbReference type="ARBA" id="ARBA00023125"/>
    </source>
</evidence>
<dbReference type="InterPro" id="IPR016024">
    <property type="entry name" value="ARM-type_fold"/>
</dbReference>
<sequence length="335" mass="35648">MLIGEVARRSGVSARMLRHYDALGLVRPTGRTVGGYREYRPADIRRIFQVEGLRSLGLSLREIGRALDDPGFAPSALVGDLIRNTEDRLNRERELLERLRTVDAAGPSDWRDVLRLVELLHGLGSENAARRQQVVLSPADEVPLPAELLAEAVLTESDPNVAGALRWALARTGGDGVASMASALRSGDTDVRRRAVQALAELSGDDVTRLLADALGDPDSTVRRRAALAAGARGLTRAIPVLVDIVVEGPNDVEAADLLGAFAGDARWADRIMAALDAELVAHEANPAVRLRVTQALAEMPGTIALPTLQGLVRDSDRAVALLASALVSTLSAPS</sequence>
<proteinExistence type="predicted"/>
<organism evidence="3 4">
    <name type="scientific">Nocardia albiluteola</name>
    <dbReference type="NCBI Taxonomy" id="2842303"/>
    <lineage>
        <taxon>Bacteria</taxon>
        <taxon>Bacillati</taxon>
        <taxon>Actinomycetota</taxon>
        <taxon>Actinomycetes</taxon>
        <taxon>Mycobacteriales</taxon>
        <taxon>Nocardiaceae</taxon>
        <taxon>Nocardia</taxon>
    </lineage>
</organism>
<dbReference type="SMART" id="SM00422">
    <property type="entry name" value="HTH_MERR"/>
    <property type="match status" value="1"/>
</dbReference>
<dbReference type="InterPro" id="IPR011989">
    <property type="entry name" value="ARM-like"/>
</dbReference>
<protein>
    <submittedName>
        <fullName evidence="3">HEAT repeat domain-containing protein</fullName>
    </submittedName>
</protein>
<dbReference type="SUPFAM" id="SSF48371">
    <property type="entry name" value="ARM repeat"/>
    <property type="match status" value="1"/>
</dbReference>
<dbReference type="PANTHER" id="PTHR30204:SF93">
    <property type="entry name" value="HTH MERR-TYPE DOMAIN-CONTAINING PROTEIN"/>
    <property type="match status" value="1"/>
</dbReference>
<dbReference type="PANTHER" id="PTHR30204">
    <property type="entry name" value="REDOX-CYCLING DRUG-SENSING TRANSCRIPTIONAL ACTIVATOR SOXR"/>
    <property type="match status" value="1"/>
</dbReference>
<dbReference type="PROSITE" id="PS50937">
    <property type="entry name" value="HTH_MERR_2"/>
    <property type="match status" value="1"/>
</dbReference>
<keyword evidence="1" id="KW-0238">DNA-binding</keyword>
<gene>
    <name evidence="3" type="ORF">KO481_22570</name>
</gene>
<dbReference type="Gene3D" id="1.25.10.10">
    <property type="entry name" value="Leucine-rich Repeat Variant"/>
    <property type="match status" value="1"/>
</dbReference>
<dbReference type="Pfam" id="PF13646">
    <property type="entry name" value="HEAT_2"/>
    <property type="match status" value="1"/>
</dbReference>
<evidence type="ECO:0000313" key="3">
    <source>
        <dbReference type="EMBL" id="MBU3064304.1"/>
    </source>
</evidence>
<dbReference type="SMART" id="SM00567">
    <property type="entry name" value="EZ_HEAT"/>
    <property type="match status" value="3"/>
</dbReference>
<dbReference type="InterPro" id="IPR000551">
    <property type="entry name" value="MerR-type_HTH_dom"/>
</dbReference>
<evidence type="ECO:0000313" key="4">
    <source>
        <dbReference type="Proteomes" id="UP000733379"/>
    </source>
</evidence>
<dbReference type="PRINTS" id="PR00040">
    <property type="entry name" value="HTHMERR"/>
</dbReference>
<dbReference type="RefSeq" id="WP_215919397.1">
    <property type="nucleotide sequence ID" value="NZ_JAHKNI010000007.1"/>
</dbReference>
<dbReference type="Proteomes" id="UP000733379">
    <property type="component" value="Unassembled WGS sequence"/>
</dbReference>
<dbReference type="PROSITE" id="PS00552">
    <property type="entry name" value="HTH_MERR_1"/>
    <property type="match status" value="1"/>
</dbReference>
<dbReference type="EMBL" id="JAHKNI010000007">
    <property type="protein sequence ID" value="MBU3064304.1"/>
    <property type="molecule type" value="Genomic_DNA"/>
</dbReference>
<feature type="domain" description="HTH merR-type" evidence="2">
    <location>
        <begin position="1"/>
        <end position="69"/>
    </location>
</feature>
<dbReference type="InterPro" id="IPR004155">
    <property type="entry name" value="PBS_lyase_HEAT"/>
</dbReference>
<dbReference type="SUPFAM" id="SSF46955">
    <property type="entry name" value="Putative DNA-binding domain"/>
    <property type="match status" value="1"/>
</dbReference>
<reference evidence="3 4" key="1">
    <citation type="submission" date="2021-06" db="EMBL/GenBank/DDBJ databases">
        <title>Actinomycetes sequencing.</title>
        <authorList>
            <person name="Shan Q."/>
        </authorList>
    </citation>
    <scope>NUCLEOTIDE SEQUENCE [LARGE SCALE GENOMIC DNA]</scope>
    <source>
        <strain evidence="3 4">NEAU-G5</strain>
    </source>
</reference>
<dbReference type="Pfam" id="PF13411">
    <property type="entry name" value="MerR_1"/>
    <property type="match status" value="1"/>
</dbReference>
<comment type="caution">
    <text evidence="3">The sequence shown here is derived from an EMBL/GenBank/DDBJ whole genome shotgun (WGS) entry which is preliminary data.</text>
</comment>
<evidence type="ECO:0000259" key="2">
    <source>
        <dbReference type="PROSITE" id="PS50937"/>
    </source>
</evidence>
<dbReference type="InterPro" id="IPR047057">
    <property type="entry name" value="MerR_fam"/>
</dbReference>
<accession>A0ABS6B521</accession>
<name>A0ABS6B521_9NOCA</name>
<dbReference type="InterPro" id="IPR009061">
    <property type="entry name" value="DNA-bd_dom_put_sf"/>
</dbReference>
<dbReference type="Gene3D" id="1.10.1660.10">
    <property type="match status" value="1"/>
</dbReference>